<dbReference type="GO" id="GO:0008381">
    <property type="term" value="F:mechanosensitive monoatomic ion channel activity"/>
    <property type="evidence" value="ECO:0007669"/>
    <property type="project" value="UniProtKB-ARBA"/>
</dbReference>
<dbReference type="Gene3D" id="1.10.287.1260">
    <property type="match status" value="1"/>
</dbReference>
<comment type="similarity">
    <text evidence="2">Belongs to the MscS (TC 1.A.23) family.</text>
</comment>
<evidence type="ECO:0000256" key="1">
    <source>
        <dbReference type="ARBA" id="ARBA00004651"/>
    </source>
</evidence>
<dbReference type="Gene3D" id="2.30.30.60">
    <property type="match status" value="1"/>
</dbReference>
<evidence type="ECO:0000313" key="11">
    <source>
        <dbReference type="EMBL" id="ROS00305.1"/>
    </source>
</evidence>
<dbReference type="InterPro" id="IPR006685">
    <property type="entry name" value="MscS_channel_2nd"/>
</dbReference>
<keyword evidence="6 7" id="KW-0472">Membrane</keyword>
<evidence type="ECO:0000256" key="7">
    <source>
        <dbReference type="SAM" id="Phobius"/>
    </source>
</evidence>
<dbReference type="InterPro" id="IPR006686">
    <property type="entry name" value="MscS_channel_CS"/>
</dbReference>
<keyword evidence="5 7" id="KW-1133">Transmembrane helix</keyword>
<evidence type="ECO:0000256" key="6">
    <source>
        <dbReference type="ARBA" id="ARBA00023136"/>
    </source>
</evidence>
<comment type="subcellular location">
    <subcellularLocation>
        <location evidence="1">Cell membrane</location>
        <topology evidence="1">Multi-pass membrane protein</topology>
    </subcellularLocation>
</comment>
<dbReference type="PANTHER" id="PTHR43634:SF2">
    <property type="entry name" value="LOW CONDUCTANCE MECHANOSENSITIVE CHANNEL YNAI"/>
    <property type="match status" value="1"/>
</dbReference>
<evidence type="ECO:0000256" key="5">
    <source>
        <dbReference type="ARBA" id="ARBA00022989"/>
    </source>
</evidence>
<dbReference type="SUPFAM" id="SSF50182">
    <property type="entry name" value="Sm-like ribonucleoproteins"/>
    <property type="match status" value="1"/>
</dbReference>
<sequence>MEGNIFQRIEMWLPEWLKGPILLLLGAFVFAFVVSWMARILIRRLQAQLLKNNRQWDDLLLSAMRGPTSAFIWLFVGSWTAQRLLPAVNDEELQPLIMFKDIAFICILAWLLVRFVRLAETLFESRGGLINLDAAAIHTIGKLLRIIIVLIVVLICIQRLGYSISGILAVGSIGGIAISFAAKDLLANFFGGLMVYLDRPFAIGDWVRSPDTEMEGTVEHIGWRTTRIRTFDQRPLYVPNSVFANVAVENPSRMLNRRIYETVGVRYNDIKALEFIVRDVRQMLENHPDIDMRKTLIVNFNSFGASSLDFFVYTFTKTTNWVLFHEIKQDVLLKIAAIIEQHGADIAYPTTTLKLEDIVTAASEEAES</sequence>
<dbReference type="Pfam" id="PF21082">
    <property type="entry name" value="MS_channel_3rd"/>
    <property type="match status" value="1"/>
</dbReference>
<dbReference type="Proteomes" id="UP000275394">
    <property type="component" value="Unassembled WGS sequence"/>
</dbReference>
<comment type="caution">
    <text evidence="11">The sequence shown here is derived from an EMBL/GenBank/DDBJ whole genome shotgun (WGS) entry which is preliminary data.</text>
</comment>
<dbReference type="InterPro" id="IPR049278">
    <property type="entry name" value="MS_channel_C"/>
</dbReference>
<dbReference type="SUPFAM" id="SSF82861">
    <property type="entry name" value="Mechanosensitive channel protein MscS (YggB), transmembrane region"/>
    <property type="match status" value="1"/>
</dbReference>
<dbReference type="Pfam" id="PF00924">
    <property type="entry name" value="MS_channel_2nd"/>
    <property type="match status" value="1"/>
</dbReference>
<dbReference type="InterPro" id="IPR023408">
    <property type="entry name" value="MscS_beta-dom_sf"/>
</dbReference>
<evidence type="ECO:0000256" key="3">
    <source>
        <dbReference type="ARBA" id="ARBA00022475"/>
    </source>
</evidence>
<dbReference type="Pfam" id="PF21088">
    <property type="entry name" value="MS_channel_1st"/>
    <property type="match status" value="1"/>
</dbReference>
<keyword evidence="4 7" id="KW-0812">Transmembrane</keyword>
<dbReference type="InterPro" id="IPR045042">
    <property type="entry name" value="YnaI-like"/>
</dbReference>
<feature type="transmembrane region" description="Helical" evidence="7">
    <location>
        <begin position="167"/>
        <end position="186"/>
    </location>
</feature>
<name>A0A3N2DLU0_9GAMM</name>
<feature type="transmembrane region" description="Helical" evidence="7">
    <location>
        <begin position="20"/>
        <end position="38"/>
    </location>
</feature>
<dbReference type="InterPro" id="IPR011066">
    <property type="entry name" value="MscS_channel_C_sf"/>
</dbReference>
<evidence type="ECO:0000256" key="4">
    <source>
        <dbReference type="ARBA" id="ARBA00022692"/>
    </source>
</evidence>
<dbReference type="GO" id="GO:0005886">
    <property type="term" value="C:plasma membrane"/>
    <property type="evidence" value="ECO:0007669"/>
    <property type="project" value="UniProtKB-SubCell"/>
</dbReference>
<evidence type="ECO:0000259" key="8">
    <source>
        <dbReference type="Pfam" id="PF00924"/>
    </source>
</evidence>
<feature type="domain" description="Mechanosensitive ion channel MscS C-terminal" evidence="9">
    <location>
        <begin position="262"/>
        <end position="346"/>
    </location>
</feature>
<keyword evidence="12" id="KW-1185">Reference proteome</keyword>
<evidence type="ECO:0000259" key="9">
    <source>
        <dbReference type="Pfam" id="PF21082"/>
    </source>
</evidence>
<dbReference type="EMBL" id="RKHR01000005">
    <property type="protein sequence ID" value="ROS00305.1"/>
    <property type="molecule type" value="Genomic_DNA"/>
</dbReference>
<organism evidence="11 12">
    <name type="scientific">Sinobacterium caligoides</name>
    <dbReference type="NCBI Taxonomy" id="933926"/>
    <lineage>
        <taxon>Bacteria</taxon>
        <taxon>Pseudomonadati</taxon>
        <taxon>Pseudomonadota</taxon>
        <taxon>Gammaproteobacteria</taxon>
        <taxon>Cellvibrionales</taxon>
        <taxon>Spongiibacteraceae</taxon>
        <taxon>Sinobacterium</taxon>
    </lineage>
</organism>
<feature type="domain" description="Mechanosensitive ion channel transmembrane helices 2/3" evidence="10">
    <location>
        <begin position="142"/>
        <end position="183"/>
    </location>
</feature>
<evidence type="ECO:0000259" key="10">
    <source>
        <dbReference type="Pfam" id="PF21088"/>
    </source>
</evidence>
<dbReference type="SUPFAM" id="SSF82689">
    <property type="entry name" value="Mechanosensitive channel protein MscS (YggB), C-terminal domain"/>
    <property type="match status" value="1"/>
</dbReference>
<dbReference type="Gene3D" id="3.30.70.100">
    <property type="match status" value="1"/>
</dbReference>
<dbReference type="PANTHER" id="PTHR43634">
    <property type="entry name" value="OW CONDUCTANCE MECHANOSENSITIVE CHANNEL"/>
    <property type="match status" value="1"/>
</dbReference>
<reference evidence="11 12" key="1">
    <citation type="submission" date="2018-11" db="EMBL/GenBank/DDBJ databases">
        <title>Genomic Encyclopedia of Type Strains, Phase IV (KMG-IV): sequencing the most valuable type-strain genomes for metagenomic binning, comparative biology and taxonomic classification.</title>
        <authorList>
            <person name="Goeker M."/>
        </authorList>
    </citation>
    <scope>NUCLEOTIDE SEQUENCE [LARGE SCALE GENOMIC DNA]</scope>
    <source>
        <strain evidence="11 12">DSM 100316</strain>
    </source>
</reference>
<keyword evidence="3" id="KW-1003">Cell membrane</keyword>
<evidence type="ECO:0000313" key="12">
    <source>
        <dbReference type="Proteomes" id="UP000275394"/>
    </source>
</evidence>
<dbReference type="InterPro" id="IPR011014">
    <property type="entry name" value="MscS_channel_TM-2"/>
</dbReference>
<dbReference type="PROSITE" id="PS01246">
    <property type="entry name" value="UPF0003"/>
    <property type="match status" value="1"/>
</dbReference>
<evidence type="ECO:0000256" key="2">
    <source>
        <dbReference type="ARBA" id="ARBA00008017"/>
    </source>
</evidence>
<gene>
    <name evidence="11" type="ORF">EDC56_2951</name>
</gene>
<feature type="transmembrane region" description="Helical" evidence="7">
    <location>
        <begin position="96"/>
        <end position="116"/>
    </location>
</feature>
<proteinExistence type="inferred from homology"/>
<dbReference type="InterPro" id="IPR010920">
    <property type="entry name" value="LSM_dom_sf"/>
</dbReference>
<protein>
    <submittedName>
        <fullName evidence="11">MscS family membrane protein</fullName>
    </submittedName>
</protein>
<dbReference type="AlphaFoldDB" id="A0A3N2DLU0"/>
<accession>A0A3N2DLU0</accession>
<dbReference type="InterPro" id="IPR049142">
    <property type="entry name" value="MS_channel_1st"/>
</dbReference>
<feature type="domain" description="Mechanosensitive ion channel MscS" evidence="8">
    <location>
        <begin position="184"/>
        <end position="253"/>
    </location>
</feature>